<reference evidence="2" key="2">
    <citation type="submission" date="2011-05" db="EMBL/GenBank/DDBJ databases">
        <authorList>
            <person name="Tetu S.G."/>
            <person name="Coleman N."/>
            <person name="Holmes A.J."/>
        </authorList>
    </citation>
    <scope>NUCLEOTIDE SEQUENCE</scope>
    <source>
        <strain evidence="2">ATCC 17587</strain>
    </source>
</reference>
<accession>B3SPS7</accession>
<evidence type="ECO:0000313" key="2">
    <source>
        <dbReference type="EMBL" id="ABV54331.1"/>
    </source>
</evidence>
<dbReference type="Proteomes" id="UP000236003">
    <property type="component" value="Unassembled WGS sequence"/>
</dbReference>
<evidence type="ECO:0000313" key="3">
    <source>
        <dbReference type="EMBL" id="PNF59035.1"/>
    </source>
</evidence>
<dbReference type="RefSeq" id="WP_102820937.1">
    <property type="nucleotide sequence ID" value="NZ_JAMOHR010000010.1"/>
</dbReference>
<dbReference type="EMBL" id="POUM01000011">
    <property type="protein sequence ID" value="PNF59035.1"/>
    <property type="molecule type" value="Genomic_DNA"/>
</dbReference>
<dbReference type="AlphaFoldDB" id="B3SPS7"/>
<dbReference type="EMBL" id="EF648209">
    <property type="protein sequence ID" value="ABV54331.1"/>
    <property type="molecule type" value="Genomic_DNA"/>
</dbReference>
<organism evidence="2">
    <name type="scientific">Stutzerimonas stutzeri</name>
    <name type="common">Pseudomonas stutzeri</name>
    <dbReference type="NCBI Taxonomy" id="316"/>
    <lineage>
        <taxon>Bacteria</taxon>
        <taxon>Pseudomonadati</taxon>
        <taxon>Pseudomonadota</taxon>
        <taxon>Gammaproteobacteria</taxon>
        <taxon>Pseudomonadales</taxon>
        <taxon>Pseudomonadaceae</taxon>
        <taxon>Stutzerimonas</taxon>
    </lineage>
</organism>
<feature type="region of interest" description="Disordered" evidence="1">
    <location>
        <begin position="108"/>
        <end position="128"/>
    </location>
</feature>
<evidence type="ECO:0000313" key="4">
    <source>
        <dbReference type="Proteomes" id="UP000236003"/>
    </source>
</evidence>
<sequence length="160" mass="17780">MSEEEKLIAALSNPAIKEFIDIKKLANSQTIIKAAEFAAVHAIKHGDRTHIEKILAIFKETKFTYQIIKWFCFRCGLEYKLDEASPFFVKSSSPPNADVQLRNFINAKPSKTQGASKPAPKPALAKAKITVKKAKKSPKKIDMLDSWARFPGSFGSGKRG</sequence>
<gene>
    <name evidence="3" type="ORF">CXK99_14040</name>
</gene>
<name>B3SPS7_STUST</name>
<reference evidence="3 4" key="3">
    <citation type="submission" date="2018-01" db="EMBL/GenBank/DDBJ databases">
        <title>Denitrification phenotypes of diverse strains of Pseudomonas stutzeri.</title>
        <authorList>
            <person name="Milligan D.A."/>
            <person name="Bergaust L."/>
            <person name="Bakken L.R."/>
            <person name="Frostegard A."/>
        </authorList>
    </citation>
    <scope>NUCLEOTIDE SEQUENCE [LARGE SCALE GENOMIC DNA]</scope>
    <source>
        <strain evidence="3 4">CCUG 44592</strain>
    </source>
</reference>
<protein>
    <submittedName>
        <fullName evidence="2">Uncharacterized protein</fullName>
    </submittedName>
</protein>
<proteinExistence type="predicted"/>
<evidence type="ECO:0000256" key="1">
    <source>
        <dbReference type="SAM" id="MobiDB-lite"/>
    </source>
</evidence>
<reference evidence="2" key="1">
    <citation type="journal article" date="2008" name="J. Bacteriol.">
        <title>A family of insertion sequences that impacts integrons by specific targeting of gene cassette recombination sites, the IS1111-attC Group.</title>
        <authorList>
            <person name="Tetu S.G."/>
            <person name="Holmes A.J."/>
        </authorList>
    </citation>
    <scope>NUCLEOTIDE SEQUENCE</scope>
    <source>
        <strain evidence="2">ATCC 17587</strain>
    </source>
</reference>